<keyword evidence="3 9" id="KW-1003">Cell membrane</keyword>
<evidence type="ECO:0000256" key="4">
    <source>
        <dbReference type="ARBA" id="ARBA00022692"/>
    </source>
</evidence>
<dbReference type="Gene3D" id="3.30.70.260">
    <property type="match status" value="1"/>
</dbReference>
<comment type="caution">
    <text evidence="14">The sequence shown here is derived from an EMBL/GenBank/DDBJ whole genome shotgun (WGS) entry which is preliminary data.</text>
</comment>
<feature type="transmembrane region" description="Helical" evidence="9">
    <location>
        <begin position="554"/>
        <end position="576"/>
    </location>
</feature>
<keyword evidence="8 9" id="KW-0472">Membrane</keyword>
<comment type="subunit">
    <text evidence="9">Forms a complex with SecF. Part of the essential Sec protein translocation apparatus which comprises SecA, SecYEG and auxiliary proteins SecDF-YajC and YidC.</text>
</comment>
<evidence type="ECO:0000256" key="8">
    <source>
        <dbReference type="ARBA" id="ARBA00023136"/>
    </source>
</evidence>
<accession>A0ABT1QX49</accession>
<gene>
    <name evidence="9 14" type="primary">secD</name>
    <name evidence="14" type="ORF">NM961_19280</name>
</gene>
<protein>
    <recommendedName>
        <fullName evidence="9">Protein translocase subunit SecD</fullName>
    </recommendedName>
</protein>
<dbReference type="InterPro" id="IPR005791">
    <property type="entry name" value="SecD"/>
</dbReference>
<evidence type="ECO:0000259" key="12">
    <source>
        <dbReference type="Pfam" id="PF21760"/>
    </source>
</evidence>
<dbReference type="EMBL" id="JANFQO010000022">
    <property type="protein sequence ID" value="MCQ4166861.1"/>
    <property type="molecule type" value="Genomic_DNA"/>
</dbReference>
<evidence type="ECO:0000256" key="5">
    <source>
        <dbReference type="ARBA" id="ARBA00022927"/>
    </source>
</evidence>
<dbReference type="Gene3D" id="3.30.1360.200">
    <property type="match status" value="1"/>
</dbReference>
<keyword evidence="2 9" id="KW-0813">Transport</keyword>
<feature type="domain" description="Protein translocase subunit SecDF P1" evidence="12">
    <location>
        <begin position="229"/>
        <end position="288"/>
    </location>
</feature>
<evidence type="ECO:0000256" key="7">
    <source>
        <dbReference type="ARBA" id="ARBA00023010"/>
    </source>
</evidence>
<keyword evidence="6 9" id="KW-1133">Transmembrane helix</keyword>
<dbReference type="InterPro" id="IPR048634">
    <property type="entry name" value="SecD_SecF_C"/>
</dbReference>
<dbReference type="PANTHER" id="PTHR30081">
    <property type="entry name" value="PROTEIN-EXPORT MEMBRANE PROTEIN SEC"/>
    <property type="match status" value="1"/>
</dbReference>
<evidence type="ECO:0000256" key="2">
    <source>
        <dbReference type="ARBA" id="ARBA00022448"/>
    </source>
</evidence>
<evidence type="ECO:0000259" key="10">
    <source>
        <dbReference type="Pfam" id="PF02355"/>
    </source>
</evidence>
<dbReference type="InterPro" id="IPR055344">
    <property type="entry name" value="SecD_SecF_C_bact"/>
</dbReference>
<dbReference type="NCBIfam" id="TIGR01129">
    <property type="entry name" value="secD"/>
    <property type="match status" value="1"/>
</dbReference>
<dbReference type="InterPro" id="IPR054384">
    <property type="entry name" value="SecDF_P1_head"/>
</dbReference>
<comment type="function">
    <text evidence="9">Part of the Sec protein translocase complex. Interacts with the SecYEG preprotein conducting channel. SecDF uses the proton motive force (PMF) to complete protein translocation after the ATP-dependent function of SecA.</text>
</comment>
<keyword evidence="5 9" id="KW-0653">Protein transport</keyword>
<dbReference type="PANTHER" id="PTHR30081:SF1">
    <property type="entry name" value="PROTEIN TRANSLOCASE SUBUNIT SECD"/>
    <property type="match status" value="1"/>
</dbReference>
<dbReference type="Pfam" id="PF21760">
    <property type="entry name" value="SecD_1st"/>
    <property type="match status" value="1"/>
</dbReference>
<keyword evidence="15" id="KW-1185">Reference proteome</keyword>
<name>A0ABT1QX49_9GAMM</name>
<reference evidence="14" key="1">
    <citation type="submission" date="2022-07" db="EMBL/GenBank/DDBJ databases">
        <title>Tahibacter sp., a new gammaproteobacterium isolated from the silt sample collected at pig farm.</title>
        <authorList>
            <person name="Chen H."/>
        </authorList>
    </citation>
    <scope>NUCLEOTIDE SEQUENCE</scope>
    <source>
        <strain evidence="14">P2K</strain>
    </source>
</reference>
<evidence type="ECO:0000256" key="3">
    <source>
        <dbReference type="ARBA" id="ARBA00022475"/>
    </source>
</evidence>
<feature type="transmembrane region" description="Helical" evidence="9">
    <location>
        <begin position="459"/>
        <end position="478"/>
    </location>
</feature>
<dbReference type="InterPro" id="IPR022646">
    <property type="entry name" value="SecD/SecF_CS"/>
</dbReference>
<dbReference type="InterPro" id="IPR027398">
    <property type="entry name" value="SecD-TM"/>
</dbReference>
<dbReference type="Gene3D" id="3.30.70.3400">
    <property type="match status" value="1"/>
</dbReference>
<dbReference type="Pfam" id="PF13721">
    <property type="entry name" value="SecD-TM1"/>
    <property type="match status" value="1"/>
</dbReference>
<dbReference type="SUPFAM" id="SSF82866">
    <property type="entry name" value="Multidrug efflux transporter AcrB transmembrane domain"/>
    <property type="match status" value="1"/>
</dbReference>
<feature type="domain" description="SecD export protein N-terminal TM" evidence="11">
    <location>
        <begin position="1"/>
        <end position="102"/>
    </location>
</feature>
<dbReference type="Pfam" id="PF02355">
    <property type="entry name" value="SecD_SecF_C"/>
    <property type="match status" value="1"/>
</dbReference>
<keyword evidence="7 9" id="KW-0811">Translocation</keyword>
<organism evidence="14 15">
    <name type="scientific">Tahibacter harae</name>
    <dbReference type="NCBI Taxonomy" id="2963937"/>
    <lineage>
        <taxon>Bacteria</taxon>
        <taxon>Pseudomonadati</taxon>
        <taxon>Pseudomonadota</taxon>
        <taxon>Gammaproteobacteria</taxon>
        <taxon>Lysobacterales</taxon>
        <taxon>Rhodanobacteraceae</taxon>
        <taxon>Tahibacter</taxon>
    </lineage>
</organism>
<comment type="subcellular location">
    <subcellularLocation>
        <location evidence="1 9">Cell membrane</location>
        <topology evidence="1 9">Multi-pass membrane protein</topology>
    </subcellularLocation>
</comment>
<evidence type="ECO:0000256" key="9">
    <source>
        <dbReference type="HAMAP-Rule" id="MF_01463"/>
    </source>
</evidence>
<comment type="similarity">
    <text evidence="9">Belongs to the SecD/SecF family. SecD subfamily.</text>
</comment>
<evidence type="ECO:0000256" key="6">
    <source>
        <dbReference type="ARBA" id="ARBA00022989"/>
    </source>
</evidence>
<dbReference type="InterPro" id="IPR048631">
    <property type="entry name" value="SecD_1st"/>
</dbReference>
<dbReference type="Proteomes" id="UP001165498">
    <property type="component" value="Unassembled WGS sequence"/>
</dbReference>
<dbReference type="RefSeq" id="WP_255916050.1">
    <property type="nucleotide sequence ID" value="NZ_JANFQO010000022.1"/>
</dbReference>
<feature type="transmembrane region" description="Helical" evidence="9">
    <location>
        <begin position="582"/>
        <end position="610"/>
    </location>
</feature>
<comment type="caution">
    <text evidence="9">Lacks conserved residue(s) required for the propagation of feature annotation.</text>
</comment>
<evidence type="ECO:0000259" key="11">
    <source>
        <dbReference type="Pfam" id="PF13721"/>
    </source>
</evidence>
<evidence type="ECO:0000313" key="14">
    <source>
        <dbReference type="EMBL" id="MCQ4166861.1"/>
    </source>
</evidence>
<dbReference type="Pfam" id="PF07549">
    <property type="entry name" value="Sec_GG"/>
    <property type="match status" value="1"/>
</dbReference>
<keyword evidence="4 9" id="KW-0812">Transmembrane</keyword>
<dbReference type="InterPro" id="IPR022813">
    <property type="entry name" value="SecD/SecF_arch_bac"/>
</dbReference>
<dbReference type="Gene3D" id="1.20.1640.10">
    <property type="entry name" value="Multidrug efflux transporter AcrB transmembrane domain"/>
    <property type="match status" value="1"/>
</dbReference>
<evidence type="ECO:0000259" key="13">
    <source>
        <dbReference type="Pfam" id="PF22599"/>
    </source>
</evidence>
<feature type="transmembrane region" description="Helical" evidence="9">
    <location>
        <begin position="483"/>
        <end position="503"/>
    </location>
</feature>
<dbReference type="Pfam" id="PF22599">
    <property type="entry name" value="SecDF_P1_head"/>
    <property type="match status" value="1"/>
</dbReference>
<dbReference type="HAMAP" id="MF_01463_B">
    <property type="entry name" value="SecD_B"/>
    <property type="match status" value="1"/>
</dbReference>
<evidence type="ECO:0000313" key="15">
    <source>
        <dbReference type="Proteomes" id="UP001165498"/>
    </source>
</evidence>
<evidence type="ECO:0000256" key="1">
    <source>
        <dbReference type="ARBA" id="ARBA00004651"/>
    </source>
</evidence>
<dbReference type="NCBIfam" id="TIGR00916">
    <property type="entry name" value="2A0604s01"/>
    <property type="match status" value="1"/>
</dbReference>
<feature type="transmembrane region" description="Helical" evidence="9">
    <location>
        <begin position="509"/>
        <end position="529"/>
    </location>
</feature>
<feature type="domain" description="Protein export membrane protein SecD/SecF C-terminal" evidence="10">
    <location>
        <begin position="440"/>
        <end position="605"/>
    </location>
</feature>
<feature type="domain" description="SecDF P1 head subdomain" evidence="13">
    <location>
        <begin position="307"/>
        <end position="437"/>
    </location>
</feature>
<proteinExistence type="inferred from homology"/>
<sequence>MNEFPRWKYALVVLALVFGFLYALPNLFPKEPSVQISANRGFTIDTALKEKAQGMLETDKVPFKSIDIDGDRLVIRLANTDVQTKASDVLRVGLGSNYVVALNLASTVPHWLAAIRANSMPLGLDLQGGVHFLMEVDQKSVLEKQEQHYASEIVSLAKDKKIPRVTANRGTQGIIATARSAADRDRLASEIGVSMPELRVSNGNTSDDAYTLMVRVSDEKVRELATNTIKQNLGTLRNRVNELGVAEPIIAQQGDSRIVLELPGLQDPAQAKKIIGATATLEYRAVDESSNALDALNGGAVPPDSKLYTRRGDGSPVLLKKKLIVSGADLVSAAALPDPQSGTPAVSIKLSAKGGQKMLDFTMQNVGKPMGVVYTETIPEVKIVDGKEVRTKRVKEEVINVATIQGVFGPQFQTTGLDSMKEANELALLLNAGSLAAPVDIVEERVIGPSLGQDNIKKGMHAVLIAVFLVVLFVGIYYKLFGLIADVALVLNLILLVAILSVFQATLTLPGIAGIVLTLGMAIDANVLICERIREELRNGSTPMAAISRGYDKAWATILDANVTHLIAAIGLMAFGSGPIKGFAITLAIGIVTSMFTSVMVTHVLVGLIFGGRRLKTLSV</sequence>